<dbReference type="Proteomes" id="UP001060771">
    <property type="component" value="Chromosome"/>
</dbReference>
<dbReference type="InterPro" id="IPR010397">
    <property type="entry name" value="DUF996"/>
</dbReference>
<feature type="transmembrane region" description="Helical" evidence="1">
    <location>
        <begin position="97"/>
        <end position="126"/>
    </location>
</feature>
<sequence length="186" mass="20261">MALPMSDKKLVKSAGVLGFVGGVLSLIPEINIIGYVLVLIAMRGLSRAYNNDVIWRNAVPAVAMSITGMIIANFAYVKAMTVAILGPLATNSWEATATWMLAAIAAAWWFIMAMYIVFLIGGLYWLRTYGELVTVSGIQYFARSSKLYWLGSALLIIGVGAILVLIAGVYAILGFRRLSRQYDIKS</sequence>
<keyword evidence="1" id="KW-0812">Transmembrane</keyword>
<proteinExistence type="predicted"/>
<feature type="transmembrane region" description="Helical" evidence="1">
    <location>
        <begin position="53"/>
        <end position="77"/>
    </location>
</feature>
<dbReference type="EMBL" id="AP026830">
    <property type="protein sequence ID" value="BDR91387.1"/>
    <property type="molecule type" value="Genomic_DNA"/>
</dbReference>
<gene>
    <name evidence="2" type="ORF">Vsou_04800</name>
</gene>
<dbReference type="GeneID" id="76206035"/>
<evidence type="ECO:0008006" key="4">
    <source>
        <dbReference type="Google" id="ProtNLM"/>
    </source>
</evidence>
<dbReference type="RefSeq" id="WP_264890760.1">
    <property type="nucleotide sequence ID" value="NZ_AP026830.1"/>
</dbReference>
<dbReference type="Pfam" id="PF06195">
    <property type="entry name" value="DUF996"/>
    <property type="match status" value="1"/>
</dbReference>
<evidence type="ECO:0000313" key="3">
    <source>
        <dbReference type="Proteomes" id="UP001060771"/>
    </source>
</evidence>
<organism evidence="2 3">
    <name type="scientific">Vulcanisaeta souniana JCM 11219</name>
    <dbReference type="NCBI Taxonomy" id="1293586"/>
    <lineage>
        <taxon>Archaea</taxon>
        <taxon>Thermoproteota</taxon>
        <taxon>Thermoprotei</taxon>
        <taxon>Thermoproteales</taxon>
        <taxon>Thermoproteaceae</taxon>
        <taxon>Vulcanisaeta</taxon>
    </lineage>
</organism>
<keyword evidence="1" id="KW-0472">Membrane</keyword>
<reference evidence="3" key="1">
    <citation type="submission" date="2022-09" db="EMBL/GenBank/DDBJ databases">
        <title>Complete genome sequence of Vulcanisaeta souniana.</title>
        <authorList>
            <person name="Kato S."/>
            <person name="Itoh T."/>
            <person name="Ohkuma M."/>
        </authorList>
    </citation>
    <scope>NUCLEOTIDE SEQUENCE [LARGE SCALE GENOMIC DNA]</scope>
    <source>
        <strain evidence="3">JCM 11219</strain>
    </source>
</reference>
<keyword evidence="1" id="KW-1133">Transmembrane helix</keyword>
<feature type="transmembrane region" description="Helical" evidence="1">
    <location>
        <begin position="16"/>
        <end position="41"/>
    </location>
</feature>
<keyword evidence="3" id="KW-1185">Reference proteome</keyword>
<feature type="transmembrane region" description="Helical" evidence="1">
    <location>
        <begin position="147"/>
        <end position="173"/>
    </location>
</feature>
<protein>
    <recommendedName>
        <fullName evidence="4">DUF996 domain-containing protein</fullName>
    </recommendedName>
</protein>
<accession>A0ABM8BK91</accession>
<name>A0ABM8BK91_9CREN</name>
<evidence type="ECO:0000313" key="2">
    <source>
        <dbReference type="EMBL" id="BDR91387.1"/>
    </source>
</evidence>
<evidence type="ECO:0000256" key="1">
    <source>
        <dbReference type="SAM" id="Phobius"/>
    </source>
</evidence>